<keyword evidence="4 8" id="KW-1003">Cell membrane</keyword>
<organism evidence="9 10">
    <name type="scientific">Megasphaera hutchinsoni</name>
    <dbReference type="NCBI Taxonomy" id="1588748"/>
    <lineage>
        <taxon>Bacteria</taxon>
        <taxon>Bacillati</taxon>
        <taxon>Bacillota</taxon>
        <taxon>Negativicutes</taxon>
        <taxon>Veillonellales</taxon>
        <taxon>Veillonellaceae</taxon>
        <taxon>Megasphaera</taxon>
    </lineage>
</organism>
<feature type="transmembrane region" description="Helical" evidence="8">
    <location>
        <begin position="114"/>
        <end position="132"/>
    </location>
</feature>
<dbReference type="InterPro" id="IPR002781">
    <property type="entry name" value="TM_pro_TauE-like"/>
</dbReference>
<gene>
    <name evidence="9" type="ORF">HMPREF3182_01110</name>
</gene>
<accession>A0A134CEQ2</accession>
<dbReference type="Pfam" id="PF01925">
    <property type="entry name" value="TauE"/>
    <property type="match status" value="1"/>
</dbReference>
<dbReference type="PANTHER" id="PTHR30269">
    <property type="entry name" value="TRANSMEMBRANE PROTEIN YFCA"/>
    <property type="match status" value="1"/>
</dbReference>
<keyword evidence="10" id="KW-1185">Reference proteome</keyword>
<evidence type="ECO:0000256" key="8">
    <source>
        <dbReference type="RuleBase" id="RU363041"/>
    </source>
</evidence>
<evidence type="ECO:0000256" key="5">
    <source>
        <dbReference type="ARBA" id="ARBA00022692"/>
    </source>
</evidence>
<dbReference type="PANTHER" id="PTHR30269:SF0">
    <property type="entry name" value="MEMBRANE TRANSPORTER PROTEIN YFCA-RELATED"/>
    <property type="match status" value="1"/>
</dbReference>
<reference evidence="10" key="1">
    <citation type="submission" date="2016-01" db="EMBL/GenBank/DDBJ databases">
        <authorList>
            <person name="Mitreva M."/>
            <person name="Pepin K.H."/>
            <person name="Mihindukulasuriya K.A."/>
            <person name="Fulton R."/>
            <person name="Fronick C."/>
            <person name="O'Laughlin M."/>
            <person name="Miner T."/>
            <person name="Herter B."/>
            <person name="Rosa B.A."/>
            <person name="Cordes M."/>
            <person name="Tomlinson C."/>
            <person name="Wollam A."/>
            <person name="Palsikar V.B."/>
            <person name="Mardis E.R."/>
            <person name="Wilson R.K."/>
        </authorList>
    </citation>
    <scope>NUCLEOTIDE SEQUENCE [LARGE SCALE GENOMIC DNA]</scope>
    <source>
        <strain evidence="10">KA00182</strain>
    </source>
</reference>
<evidence type="ECO:0000256" key="6">
    <source>
        <dbReference type="ARBA" id="ARBA00022989"/>
    </source>
</evidence>
<evidence type="ECO:0000256" key="7">
    <source>
        <dbReference type="ARBA" id="ARBA00023136"/>
    </source>
</evidence>
<dbReference type="GO" id="GO:0005886">
    <property type="term" value="C:plasma membrane"/>
    <property type="evidence" value="ECO:0007669"/>
    <property type="project" value="UniProtKB-SubCell"/>
</dbReference>
<name>A0A134CEQ2_9FIRM</name>
<sequence>MYEKDENYMDIFGHIGNIHYVIYVIIGGFFAGFVDAIAGGGGLISLPVILATGMSPHLAIGTNKFSATFGALMSAGQFIRARKADLHLLPYLIPFTLVGAIIGCVFMLHLSSKWLNPIIILTLLGTAAFVFFKPQLGVQVTAREIKGRSLYKAMGISFLLGLYDGFIGPGTGTFLIVFFALLGYEFIFAAGNAKVLNLVSNLTSFIIFIALGNVYYIYGISMAISLFLGAFLGARLAIHKGNNFIRYVMLIVTCILICKLILQYLHFI</sequence>
<comment type="similarity">
    <text evidence="2 8">Belongs to the 4-toluene sulfonate uptake permease (TSUP) (TC 2.A.102) family.</text>
</comment>
<comment type="caution">
    <text evidence="9">The sequence shown here is derived from an EMBL/GenBank/DDBJ whole genome shotgun (WGS) entry which is preliminary data.</text>
</comment>
<keyword evidence="5 8" id="KW-0812">Transmembrane</keyword>
<dbReference type="AlphaFoldDB" id="A0A134CEQ2"/>
<dbReference type="STRING" id="1588748.HMPREF3182_01110"/>
<evidence type="ECO:0000256" key="2">
    <source>
        <dbReference type="ARBA" id="ARBA00009142"/>
    </source>
</evidence>
<feature type="transmembrane region" description="Helical" evidence="8">
    <location>
        <begin position="244"/>
        <end position="265"/>
    </location>
</feature>
<keyword evidence="6 8" id="KW-1133">Transmembrane helix</keyword>
<keyword evidence="7 8" id="KW-0472">Membrane</keyword>
<evidence type="ECO:0000256" key="4">
    <source>
        <dbReference type="ARBA" id="ARBA00022475"/>
    </source>
</evidence>
<evidence type="ECO:0000256" key="3">
    <source>
        <dbReference type="ARBA" id="ARBA00022448"/>
    </source>
</evidence>
<evidence type="ECO:0000313" key="10">
    <source>
        <dbReference type="Proteomes" id="UP000070160"/>
    </source>
</evidence>
<comment type="subcellular location">
    <subcellularLocation>
        <location evidence="1 8">Cell membrane</location>
        <topology evidence="1 8">Multi-pass membrane protein</topology>
    </subcellularLocation>
</comment>
<feature type="transmembrane region" description="Helical" evidence="8">
    <location>
        <begin position="88"/>
        <end position="108"/>
    </location>
</feature>
<dbReference type="Proteomes" id="UP000070160">
    <property type="component" value="Unassembled WGS sequence"/>
</dbReference>
<feature type="transmembrane region" description="Helical" evidence="8">
    <location>
        <begin position="20"/>
        <end position="50"/>
    </location>
</feature>
<dbReference type="PATRIC" id="fig|1588748.3.peg.1069"/>
<protein>
    <recommendedName>
        <fullName evidence="8">Probable membrane transporter protein</fullName>
    </recommendedName>
</protein>
<keyword evidence="3" id="KW-0813">Transport</keyword>
<evidence type="ECO:0000313" key="9">
    <source>
        <dbReference type="EMBL" id="KXB90686.1"/>
    </source>
</evidence>
<feature type="transmembrane region" description="Helical" evidence="8">
    <location>
        <begin position="202"/>
        <end position="232"/>
    </location>
</feature>
<dbReference type="InterPro" id="IPR052017">
    <property type="entry name" value="TSUP"/>
</dbReference>
<proteinExistence type="inferred from homology"/>
<evidence type="ECO:0000256" key="1">
    <source>
        <dbReference type="ARBA" id="ARBA00004651"/>
    </source>
</evidence>
<dbReference type="EMBL" id="LSDT01000044">
    <property type="protein sequence ID" value="KXB90686.1"/>
    <property type="molecule type" value="Genomic_DNA"/>
</dbReference>
<feature type="transmembrane region" description="Helical" evidence="8">
    <location>
        <begin position="153"/>
        <end position="182"/>
    </location>
</feature>